<dbReference type="GO" id="GO:0070291">
    <property type="term" value="P:N-acylethanolamine metabolic process"/>
    <property type="evidence" value="ECO:0007669"/>
    <property type="project" value="TreeGrafter"/>
</dbReference>
<dbReference type="EMBL" id="BQKE01000001">
    <property type="protein sequence ID" value="GJM60582.1"/>
    <property type="molecule type" value="Genomic_DNA"/>
</dbReference>
<protein>
    <submittedName>
        <fullName evidence="2">Glycerophosphoryl diester phosphodiesterase</fullName>
    </submittedName>
</protein>
<proteinExistence type="predicted"/>
<dbReference type="Gene3D" id="3.20.20.190">
    <property type="entry name" value="Phosphatidylinositol (PI) phosphodiesterase"/>
    <property type="match status" value="1"/>
</dbReference>
<dbReference type="GO" id="GO:0005886">
    <property type="term" value="C:plasma membrane"/>
    <property type="evidence" value="ECO:0007669"/>
    <property type="project" value="TreeGrafter"/>
</dbReference>
<reference evidence="2 3" key="1">
    <citation type="submission" date="2021-12" db="EMBL/GenBank/DDBJ databases">
        <title>Genome sequencing of bacteria with rrn-lacking chromosome and rrn-plasmid.</title>
        <authorList>
            <person name="Anda M."/>
            <person name="Iwasaki W."/>
        </authorList>
    </citation>
    <scope>NUCLEOTIDE SEQUENCE [LARGE SCALE GENOMIC DNA]</scope>
    <source>
        <strain evidence="2 3">NBRC 15940</strain>
    </source>
</reference>
<dbReference type="GO" id="GO:0006644">
    <property type="term" value="P:phospholipid metabolic process"/>
    <property type="evidence" value="ECO:0007669"/>
    <property type="project" value="TreeGrafter"/>
</dbReference>
<feature type="domain" description="GP-PDE" evidence="1">
    <location>
        <begin position="42"/>
        <end position="297"/>
    </location>
</feature>
<evidence type="ECO:0000313" key="2">
    <source>
        <dbReference type="EMBL" id="GJM60582.1"/>
    </source>
</evidence>
<dbReference type="SUPFAM" id="SSF51695">
    <property type="entry name" value="PLC-like phosphodiesterases"/>
    <property type="match status" value="1"/>
</dbReference>
<dbReference type="PANTHER" id="PTHR46320">
    <property type="entry name" value="GLYCEROPHOSPHODIESTER PHOSPHODIESTERASE 1"/>
    <property type="match status" value="1"/>
</dbReference>
<name>A0AAN5AJ68_9BACT</name>
<evidence type="ECO:0000313" key="3">
    <source>
        <dbReference type="Proteomes" id="UP001310022"/>
    </source>
</evidence>
<dbReference type="GO" id="GO:0006580">
    <property type="term" value="P:ethanolamine metabolic process"/>
    <property type="evidence" value="ECO:0007669"/>
    <property type="project" value="TreeGrafter"/>
</dbReference>
<gene>
    <name evidence="2" type="ORF">PEDI_11340</name>
</gene>
<dbReference type="PROSITE" id="PS51704">
    <property type="entry name" value="GP_PDE"/>
    <property type="match status" value="1"/>
</dbReference>
<sequence>MIIKLTQFLLILSLLVLQGGKVFSQAIQPILEKFQNPGKGQVMVLAHRQDWKHFPENSLEALEGSIAQGVDIVEIDIRRTKDGQLIVMHDHTVDRTTNGQGAIAELDWPEISKLQLRDEEGNLTPYKVPTFIEYMQAAKGKIMVNLDIKIDPLENFSAMYQVLEATETLDQTFWVFDASYQAVKDTLKKYPEVIMCPKIGSHQQDPVGEYYAYVDNMELQTLFFRFKTEQDTLWTVVEDALNRGIKTYCHTLWEGSSAAGHSDYKSKDDPDFSWGWLIDQGMEIIMTDETEELIKYLEIRNQ</sequence>
<accession>A0AAN5AJ68</accession>
<keyword evidence="3" id="KW-1185">Reference proteome</keyword>
<dbReference type="InterPro" id="IPR030395">
    <property type="entry name" value="GP_PDE_dom"/>
</dbReference>
<dbReference type="CDD" id="cd08566">
    <property type="entry name" value="GDPD_AtGDE_like"/>
    <property type="match status" value="1"/>
</dbReference>
<organism evidence="2 3">
    <name type="scientific">Persicobacter diffluens</name>
    <dbReference type="NCBI Taxonomy" id="981"/>
    <lineage>
        <taxon>Bacteria</taxon>
        <taxon>Pseudomonadati</taxon>
        <taxon>Bacteroidota</taxon>
        <taxon>Cytophagia</taxon>
        <taxon>Cytophagales</taxon>
        <taxon>Persicobacteraceae</taxon>
        <taxon>Persicobacter</taxon>
    </lineage>
</organism>
<dbReference type="Pfam" id="PF03009">
    <property type="entry name" value="GDPD"/>
    <property type="match status" value="1"/>
</dbReference>
<dbReference type="InterPro" id="IPR017946">
    <property type="entry name" value="PLC-like_Pdiesterase_TIM-brl"/>
</dbReference>
<dbReference type="GO" id="GO:0008889">
    <property type="term" value="F:glycerophosphodiester phosphodiesterase activity"/>
    <property type="evidence" value="ECO:0007669"/>
    <property type="project" value="TreeGrafter"/>
</dbReference>
<dbReference type="PANTHER" id="PTHR46320:SF1">
    <property type="entry name" value="GLYCEROPHOSPHODIESTER PHOSPHODIESTERASE 1"/>
    <property type="match status" value="1"/>
</dbReference>
<dbReference type="Proteomes" id="UP001310022">
    <property type="component" value="Unassembled WGS sequence"/>
</dbReference>
<dbReference type="AlphaFoldDB" id="A0AAN5AJ68"/>
<comment type="caution">
    <text evidence="2">The sequence shown here is derived from an EMBL/GenBank/DDBJ whole genome shotgun (WGS) entry which is preliminary data.</text>
</comment>
<evidence type="ECO:0000259" key="1">
    <source>
        <dbReference type="PROSITE" id="PS51704"/>
    </source>
</evidence>